<feature type="region of interest" description="Disordered" evidence="3">
    <location>
        <begin position="1045"/>
        <end position="1067"/>
    </location>
</feature>
<dbReference type="InterPro" id="IPR001606">
    <property type="entry name" value="ARID_dom"/>
</dbReference>
<dbReference type="Pfam" id="PF02375">
    <property type="entry name" value="JmjN"/>
    <property type="match status" value="1"/>
</dbReference>
<dbReference type="EMBL" id="JTDY01001507">
    <property type="protein sequence ID" value="KOB73706.1"/>
    <property type="molecule type" value="Genomic_DNA"/>
</dbReference>
<protein>
    <submittedName>
        <fullName evidence="6">ARID/BRIGHT DNA binding protein</fullName>
    </submittedName>
</protein>
<dbReference type="Pfam" id="PF01388">
    <property type="entry name" value="ARID"/>
    <property type="match status" value="1"/>
</dbReference>
<dbReference type="SMART" id="SM00501">
    <property type="entry name" value="BRIGHT"/>
    <property type="match status" value="1"/>
</dbReference>
<dbReference type="Gene3D" id="2.60.120.650">
    <property type="entry name" value="Cupin"/>
    <property type="match status" value="1"/>
</dbReference>
<keyword evidence="7" id="KW-1185">Reference proteome</keyword>
<dbReference type="GO" id="GO:0005634">
    <property type="term" value="C:nucleus"/>
    <property type="evidence" value="ECO:0007669"/>
    <property type="project" value="UniProtKB-SubCell"/>
</dbReference>
<comment type="subcellular location">
    <subcellularLocation>
        <location evidence="1">Nucleus</location>
    </subcellularLocation>
</comment>
<dbReference type="Pfam" id="PF02373">
    <property type="entry name" value="JmjC"/>
    <property type="match status" value="1"/>
</dbReference>
<dbReference type="SMART" id="SM00545">
    <property type="entry name" value="JmjN"/>
    <property type="match status" value="1"/>
</dbReference>
<dbReference type="InterPro" id="IPR036431">
    <property type="entry name" value="ARID_dom_sf"/>
</dbReference>
<dbReference type="CDD" id="cd16870">
    <property type="entry name" value="ARID_JARD2"/>
    <property type="match status" value="1"/>
</dbReference>
<reference evidence="6 7" key="1">
    <citation type="journal article" date="2015" name="Genome Biol. Evol.">
        <title>The genome of winter moth (Operophtera brumata) provides a genomic perspective on sexual dimorphism and phenology.</title>
        <authorList>
            <person name="Derks M.F."/>
            <person name="Smit S."/>
            <person name="Salis L."/>
            <person name="Schijlen E."/>
            <person name="Bossers A."/>
            <person name="Mateman C."/>
            <person name="Pijl A.S."/>
            <person name="de Ridder D."/>
            <person name="Groenen M.A."/>
            <person name="Visser M.E."/>
            <person name="Megens H.J."/>
        </authorList>
    </citation>
    <scope>NUCLEOTIDE SEQUENCE [LARGE SCALE GENOMIC DNA]</scope>
    <source>
        <strain evidence="6">WM2013NL</strain>
        <tissue evidence="6">Head and thorax</tissue>
    </source>
</reference>
<evidence type="ECO:0000256" key="2">
    <source>
        <dbReference type="ARBA" id="ARBA00023242"/>
    </source>
</evidence>
<accession>A0A0L7LEV6</accession>
<feature type="compositionally biased region" description="Basic residues" evidence="3">
    <location>
        <begin position="759"/>
        <end position="772"/>
    </location>
</feature>
<name>A0A0L7LEV6_OPEBR</name>
<feature type="compositionally biased region" description="Polar residues" evidence="3">
    <location>
        <begin position="271"/>
        <end position="291"/>
    </location>
</feature>
<evidence type="ECO:0000259" key="5">
    <source>
        <dbReference type="PROSITE" id="PS51183"/>
    </source>
</evidence>
<feature type="compositionally biased region" description="Acidic residues" evidence="3">
    <location>
        <begin position="1053"/>
        <end position="1063"/>
    </location>
</feature>
<evidence type="ECO:0000313" key="7">
    <source>
        <dbReference type="Proteomes" id="UP000037510"/>
    </source>
</evidence>
<feature type="region of interest" description="Disordered" evidence="3">
    <location>
        <begin position="449"/>
        <end position="469"/>
    </location>
</feature>
<feature type="region of interest" description="Disordered" evidence="3">
    <location>
        <begin position="739"/>
        <end position="801"/>
    </location>
</feature>
<feature type="domain" description="JmjN" evidence="5">
    <location>
        <begin position="859"/>
        <end position="900"/>
    </location>
</feature>
<dbReference type="SUPFAM" id="SSF46774">
    <property type="entry name" value="ARID-like"/>
    <property type="match status" value="1"/>
</dbReference>
<evidence type="ECO:0000313" key="6">
    <source>
        <dbReference type="EMBL" id="KOB73706.1"/>
    </source>
</evidence>
<dbReference type="GO" id="GO:0003677">
    <property type="term" value="F:DNA binding"/>
    <property type="evidence" value="ECO:0007669"/>
    <property type="project" value="InterPro"/>
</dbReference>
<feature type="region of interest" description="Disordered" evidence="3">
    <location>
        <begin position="1"/>
        <end position="25"/>
    </location>
</feature>
<proteinExistence type="predicted"/>
<dbReference type="Gene3D" id="1.10.150.60">
    <property type="entry name" value="ARID DNA-binding domain"/>
    <property type="match status" value="1"/>
</dbReference>
<organism evidence="6 7">
    <name type="scientific">Operophtera brumata</name>
    <name type="common">Winter moth</name>
    <name type="synonym">Phalaena brumata</name>
    <dbReference type="NCBI Taxonomy" id="104452"/>
    <lineage>
        <taxon>Eukaryota</taxon>
        <taxon>Metazoa</taxon>
        <taxon>Ecdysozoa</taxon>
        <taxon>Arthropoda</taxon>
        <taxon>Hexapoda</taxon>
        <taxon>Insecta</taxon>
        <taxon>Pterygota</taxon>
        <taxon>Neoptera</taxon>
        <taxon>Endopterygota</taxon>
        <taxon>Lepidoptera</taxon>
        <taxon>Glossata</taxon>
        <taxon>Ditrysia</taxon>
        <taxon>Geometroidea</taxon>
        <taxon>Geometridae</taxon>
        <taxon>Larentiinae</taxon>
        <taxon>Operophtera</taxon>
    </lineage>
</organism>
<dbReference type="GO" id="GO:0010468">
    <property type="term" value="P:regulation of gene expression"/>
    <property type="evidence" value="ECO:0007669"/>
    <property type="project" value="TreeGrafter"/>
</dbReference>
<dbReference type="PROSITE" id="PS51011">
    <property type="entry name" value="ARID"/>
    <property type="match status" value="1"/>
</dbReference>
<dbReference type="InterPro" id="IPR003349">
    <property type="entry name" value="JmjN"/>
</dbReference>
<gene>
    <name evidence="6" type="ORF">OBRU01_10371</name>
</gene>
<evidence type="ECO:0000256" key="3">
    <source>
        <dbReference type="SAM" id="MobiDB-lite"/>
    </source>
</evidence>
<keyword evidence="2" id="KW-0539">Nucleus</keyword>
<dbReference type="PANTHER" id="PTHR10694">
    <property type="entry name" value="LYSINE-SPECIFIC DEMETHYLASE"/>
    <property type="match status" value="1"/>
</dbReference>
<feature type="compositionally biased region" description="Basic and acidic residues" evidence="3">
    <location>
        <begin position="292"/>
        <end position="301"/>
    </location>
</feature>
<dbReference type="PROSITE" id="PS51183">
    <property type="entry name" value="JMJN"/>
    <property type="match status" value="1"/>
</dbReference>
<sequence>MRKNKKKRRAQRKFAQGAFIPPQNNASTSALFSPTPHAHRAGSVPGPVMLNGCTAQDLLTRTSLGKAHEHIWLPVVSLESDYGKINSEASPKKKIKERKNIKLSTKKKRNILRNRRKISSNLPNTRRVSVSDSGEDTPLSYLSGSRMLIAPNVTAVVSAVVKEPSPKVASVVVEEPTASAIMEEMTLPSIADIEETHGGVSSIHLRKRSSLIPVILSVDTGPSKPEYSTLHQIPGLLRKNTHSSNQSRMPSNCKMLVEDVADTTPKHATELSPSLLTSPRISNKRTSSGSKTGHEQTREGRTLTATSRKSQRLKRTTKPYQDKEYLYAFSDMSSIASRRQPCASKSGDPDFLPKSAIASVTNLKSQKFRAVKGKGIINSQRNKVKRQKTESKLTTPRNCAPQECEVDNITMPMEAHDQQPSFSKRATKPYQDKEYLYDFSDLSSLASHQQPCASKSGDPDFLPNSATASSTNLTSKKCRAVKGAPLNTTNMSNDQTAEWVRTHYYQRDMPRKTVSESRSFVPGSSSFMASRSSSITAFSDESIIAPESSSAVPCALTLGHPVGAGNHFKMPELPARFAKLTKNCPTRFIRSLQDLLNSHPTKKDSFCNLCRRCELLSKYKKVARLLPISVANEPDILEMPPHDVYEFDSDEEGIKVLRRGRELVLNVLTTKRFPIWLSNLEMNLKKTMFKDEHKLGTLKRNITFEKDDVTDALVNKVITRVDYLARCIAEDKKELDLERSRQRLRSSKRAQSSSDQRRKVLRPRRKVMRLRRNPGQPAPAAASTMHAEDSMNPPAEASSSETRHLVVRLTPLEVVPELAEHSTPLEDVSQRVERSTPLEDDWELEGRMMAVEDVRVLVERMTPLQDVPKLDPIAYIEKIEAKASEFGICKIIPPKGFNIPCHLDNSCMFTTINQYLGRLYQRWGKNTREMTTIQTYLDGVELDLVKLYHLVLEEGGIEELLAHRETWARIAEQMSLVSPRGKPDPKKLEKLYCKHVLPRYSRRRNYDGGCLFTDDRKIIRNKVDHVWKNRVKVVTRRAKRPLHDKRRMLGETVSDDDEDLDSDNETREVRTVGKPCFDRAEECTGTHKGRPMNLATFRRIAAQIQAMRFPNEPAPSTEDVEEKYWSILSLSNEHVCVLSAFIDTSVDSLGHPADPAAPGGSHPWNLKRLSENPRNILRSLGKTLSVTVPTLCLNQLYAVAQSGAAKFRCAVEVLIPSAVQNKGIWLTSDTTMIPPGMLLAQGVPLRRLEQQPGEFIVVFPGAYASSIATGLTISECIYFESKRWLYNIDSIFQAMQQDCEPAMFSSTLLLLRMAREPTLSLDILRQVLSSIKKLLVVEFDCRRKAIKFKCRILLDQSDRSDGEQAPVSWPNQEECSICRAPLILSTTCRYNDPRSVTCLEHGLALFNAAGPDECAKPPPVTLLYSNQELQAIVDALERRVIEAASPFSKDKVTKTT</sequence>
<feature type="region of interest" description="Disordered" evidence="3">
    <location>
        <begin position="265"/>
        <end position="319"/>
    </location>
</feature>
<dbReference type="InterPro" id="IPR003347">
    <property type="entry name" value="JmjC_dom"/>
</dbReference>
<feature type="domain" description="ARID" evidence="4">
    <location>
        <begin position="909"/>
        <end position="1004"/>
    </location>
</feature>
<dbReference type="STRING" id="104452.A0A0L7LEV6"/>
<comment type="caution">
    <text evidence="6">The sequence shown here is derived from an EMBL/GenBank/DDBJ whole genome shotgun (WGS) entry which is preliminary data.</text>
</comment>
<dbReference type="GO" id="GO:0000785">
    <property type="term" value="C:chromatin"/>
    <property type="evidence" value="ECO:0007669"/>
    <property type="project" value="TreeGrafter"/>
</dbReference>
<dbReference type="GO" id="GO:0006338">
    <property type="term" value="P:chromatin remodeling"/>
    <property type="evidence" value="ECO:0007669"/>
    <property type="project" value="TreeGrafter"/>
</dbReference>
<evidence type="ECO:0000259" key="4">
    <source>
        <dbReference type="PROSITE" id="PS51011"/>
    </source>
</evidence>
<dbReference type="PANTHER" id="PTHR10694:SF113">
    <property type="entry name" value="PROTEIN JUMONJI"/>
    <property type="match status" value="1"/>
</dbReference>
<dbReference type="Proteomes" id="UP000037510">
    <property type="component" value="Unassembled WGS sequence"/>
</dbReference>
<feature type="compositionally biased region" description="Basic residues" evidence="3">
    <location>
        <begin position="1"/>
        <end position="12"/>
    </location>
</feature>
<evidence type="ECO:0000256" key="1">
    <source>
        <dbReference type="ARBA" id="ARBA00004123"/>
    </source>
</evidence>